<dbReference type="Proteomes" id="UP000784294">
    <property type="component" value="Unassembled WGS sequence"/>
</dbReference>
<dbReference type="EMBL" id="CAAALY010070667">
    <property type="protein sequence ID" value="VEL24930.1"/>
    <property type="molecule type" value="Genomic_DNA"/>
</dbReference>
<name>A0A3S5AIZ2_9PLAT</name>
<protein>
    <submittedName>
        <fullName evidence="1">Uncharacterized protein</fullName>
    </submittedName>
</protein>
<accession>A0A3S5AIZ2</accession>
<sequence>MRLARLRSQVNARRELAVSRARALQASRGLVDFVGESARISTTSSATSLPNTNSTSNPLSALPNASLAKIAVYTNAATAVTTTFPYLVPSASAPILLRPSPSSLNSSNITSSSSSLPASLTSPVDIQALGVPVNLLSPASDSLADTFLERTCASGPASQTASNQPIFCSSSSTLGIRMTTIQESNPVISASARSSQIGKTKC</sequence>
<dbReference type="AlphaFoldDB" id="A0A3S5AIZ2"/>
<comment type="caution">
    <text evidence="1">The sequence shown here is derived from an EMBL/GenBank/DDBJ whole genome shotgun (WGS) entry which is preliminary data.</text>
</comment>
<evidence type="ECO:0000313" key="2">
    <source>
        <dbReference type="Proteomes" id="UP000784294"/>
    </source>
</evidence>
<organism evidence="1 2">
    <name type="scientific">Protopolystoma xenopodis</name>
    <dbReference type="NCBI Taxonomy" id="117903"/>
    <lineage>
        <taxon>Eukaryota</taxon>
        <taxon>Metazoa</taxon>
        <taxon>Spiralia</taxon>
        <taxon>Lophotrochozoa</taxon>
        <taxon>Platyhelminthes</taxon>
        <taxon>Monogenea</taxon>
        <taxon>Polyopisthocotylea</taxon>
        <taxon>Polystomatidea</taxon>
        <taxon>Polystomatidae</taxon>
        <taxon>Protopolystoma</taxon>
    </lineage>
</organism>
<gene>
    <name evidence="1" type="ORF">PXEA_LOCUS18370</name>
</gene>
<reference evidence="1" key="1">
    <citation type="submission" date="2018-11" db="EMBL/GenBank/DDBJ databases">
        <authorList>
            <consortium name="Pathogen Informatics"/>
        </authorList>
    </citation>
    <scope>NUCLEOTIDE SEQUENCE</scope>
</reference>
<proteinExistence type="predicted"/>
<keyword evidence="2" id="KW-1185">Reference proteome</keyword>
<evidence type="ECO:0000313" key="1">
    <source>
        <dbReference type="EMBL" id="VEL24930.1"/>
    </source>
</evidence>